<comment type="caution">
    <text evidence="1">The sequence shown here is derived from an EMBL/GenBank/DDBJ whole genome shotgun (WGS) entry which is preliminary data.</text>
</comment>
<sequence length="141" mass="16034">MLIFKDTASKHLFLAIYTPPHAFICGKFSLKNGQRGMYILNEKNIQPLRGLKRERLSCVSDATSPILHHIDARASNARIKYKLPLRQQPCRPQVTVLRARYELTTNFSLLSDITSSHLTWPFTLPGNTQKSSSVFITHHSS</sequence>
<protein>
    <submittedName>
        <fullName evidence="1">Uncharacterized protein</fullName>
    </submittedName>
</protein>
<name>A0A016WL85_9BILA</name>
<proteinExistence type="predicted"/>
<reference evidence="2" key="1">
    <citation type="journal article" date="2015" name="Nat. Genet.">
        <title>The genome and transcriptome of the zoonotic hookworm Ancylostoma ceylanicum identify infection-specific gene families.</title>
        <authorList>
            <person name="Schwarz E.M."/>
            <person name="Hu Y."/>
            <person name="Antoshechkin I."/>
            <person name="Miller M.M."/>
            <person name="Sternberg P.W."/>
            <person name="Aroian R.V."/>
        </authorList>
    </citation>
    <scope>NUCLEOTIDE SEQUENCE</scope>
    <source>
        <strain evidence="2">HY135</strain>
    </source>
</reference>
<dbReference type="Proteomes" id="UP000024635">
    <property type="component" value="Unassembled WGS sequence"/>
</dbReference>
<gene>
    <name evidence="1" type="primary">Acey_s0608.g605</name>
    <name evidence="1" type="ORF">Y032_0608g605</name>
</gene>
<keyword evidence="2" id="KW-1185">Reference proteome</keyword>
<evidence type="ECO:0000313" key="1">
    <source>
        <dbReference type="EMBL" id="EYC40539.1"/>
    </source>
</evidence>
<organism evidence="1 2">
    <name type="scientific">Ancylostoma ceylanicum</name>
    <dbReference type="NCBI Taxonomy" id="53326"/>
    <lineage>
        <taxon>Eukaryota</taxon>
        <taxon>Metazoa</taxon>
        <taxon>Ecdysozoa</taxon>
        <taxon>Nematoda</taxon>
        <taxon>Chromadorea</taxon>
        <taxon>Rhabditida</taxon>
        <taxon>Rhabditina</taxon>
        <taxon>Rhabditomorpha</taxon>
        <taxon>Strongyloidea</taxon>
        <taxon>Ancylostomatidae</taxon>
        <taxon>Ancylostomatinae</taxon>
        <taxon>Ancylostoma</taxon>
    </lineage>
</organism>
<accession>A0A016WL85</accession>
<evidence type="ECO:0000313" key="2">
    <source>
        <dbReference type="Proteomes" id="UP000024635"/>
    </source>
</evidence>
<dbReference type="EMBL" id="JARK01000208">
    <property type="protein sequence ID" value="EYC40539.1"/>
    <property type="molecule type" value="Genomic_DNA"/>
</dbReference>
<dbReference type="AlphaFoldDB" id="A0A016WL85"/>